<dbReference type="PANTHER" id="PTHR47691:SF3">
    <property type="entry name" value="HTH-TYPE TRANSCRIPTIONAL REGULATOR RV0890C-RELATED"/>
    <property type="match status" value="1"/>
</dbReference>
<organism evidence="2 3">
    <name type="scientific">Mycena venus</name>
    <dbReference type="NCBI Taxonomy" id="2733690"/>
    <lineage>
        <taxon>Eukaryota</taxon>
        <taxon>Fungi</taxon>
        <taxon>Dikarya</taxon>
        <taxon>Basidiomycota</taxon>
        <taxon>Agaricomycotina</taxon>
        <taxon>Agaricomycetes</taxon>
        <taxon>Agaricomycetidae</taxon>
        <taxon>Agaricales</taxon>
        <taxon>Marasmiineae</taxon>
        <taxon>Mycenaceae</taxon>
        <taxon>Mycena</taxon>
    </lineage>
</organism>
<keyword evidence="3" id="KW-1185">Reference proteome</keyword>
<evidence type="ECO:0000259" key="1">
    <source>
        <dbReference type="Pfam" id="PF20703"/>
    </source>
</evidence>
<dbReference type="InterPro" id="IPR059179">
    <property type="entry name" value="MLKL-like_MCAfunc"/>
</dbReference>
<evidence type="ECO:0000313" key="2">
    <source>
        <dbReference type="EMBL" id="KAF7336985.1"/>
    </source>
</evidence>
<dbReference type="SUPFAM" id="SSF52540">
    <property type="entry name" value="P-loop containing nucleoside triphosphate hydrolases"/>
    <property type="match status" value="1"/>
</dbReference>
<dbReference type="EMBL" id="JACAZI010000022">
    <property type="protein sequence ID" value="KAF7336985.1"/>
    <property type="molecule type" value="Genomic_DNA"/>
</dbReference>
<dbReference type="Gene3D" id="1.25.40.10">
    <property type="entry name" value="Tetratricopeptide repeat domain"/>
    <property type="match status" value="2"/>
</dbReference>
<sequence length="1066" mass="117531">MAPSTKERTQRILQSTKSAASILAQIAQLSQTPFLATTASITTSILESLQTFKTPTQELVQMTEQIHDILCGIITLQITSDPTHTLSQAVLHDIGFFAETLNKIQIWINNQERTSKIRRLFRQNEEVAQLEVCKAGIKIALDVFGAQSSVTVLSAIEALRQDTQAQHDDFLDLLEAADTDSSYSRRSTLFNLGTSSSSLSLLPASPKIFHGREAEVCNLIEMLLDGFPRIAILGPGGMGKTCLATAALHDPKVVDKYQTRYFVSCDSAHTKDSLVAIIASNLGLETSRGLAKAVIQQLSTGPPCLITLDNFETPWEPVESRAAVEEFLSLLTDIPHVALLVTMRGAERPGKIPWTRPFLRPLTPLTQVAARQTFVDIADEIHDDTEVDELLGLTDYVPLAVQLVATIAASEGCETTLKRWKYERTALLSDGFDKRSNLEISIQLSLSSPRMLSSPHAEELLGLMSLLSDGVFDVDLIQSKLPIPDILKCKTTLVRTSLVYLDHTGRIKVLAPIREYLHTARPPTPQLVRPLRKHFNGLLKLWSAFMHRESFVADLIPRLISNLGNVHNVLLHGLDSDDMDLGETMRGVILLSQFNRVMGRGLSPLLLRLPDMLVGMGGDRELHAQFITEEFQAWQFHKVPDPEKTIDEALEHFHVLQDLEMEARFHNVIAEYYLDRIGDLSKAKIFFDRALSLASQCNDEVAQVRALGGLALLAWFSGNYQEGRRLAWETHKISVASGNINGQRNGLRIQAMCCTSLGDFTRTVQLVAEGKELVLRTGMQGGEFENMLMNTEADVHQLKTEYAAARAIQEVILRQTSLALAPVTHAHALANVAFLDIVTGAPRTAVSRTLDAAAATFRSAGYPRGIAACDVFRADLLLREGGAPDARAEYVRLFAALRSDDELACYCLAKLADPTCTVHGDAEAARWAAVFLAFTIRAPARNQLALHQALRCLGDVLAQQGEDDAARSVLAVALDGFTRMDVHQSRAECMRTMGDVCLRRRDLAKARELWVEARPLFERAQQTREVAGIDERLQSLGAGLKLHAVPTLKLPVLQALSQNSEGNSLV</sequence>
<dbReference type="CDD" id="cd21037">
    <property type="entry name" value="MLKL_NTD"/>
    <property type="match status" value="1"/>
</dbReference>
<dbReference type="Proteomes" id="UP000620124">
    <property type="component" value="Unassembled WGS sequence"/>
</dbReference>
<feature type="domain" description="Novel STAND NTPase 1" evidence="1">
    <location>
        <begin position="206"/>
        <end position="344"/>
    </location>
</feature>
<accession>A0A8H7CGY0</accession>
<protein>
    <submittedName>
        <fullName evidence="2">AAA domain-containing protein</fullName>
    </submittedName>
</protein>
<dbReference type="SUPFAM" id="SSF48452">
    <property type="entry name" value="TPR-like"/>
    <property type="match status" value="1"/>
</dbReference>
<comment type="caution">
    <text evidence="2">The sequence shown here is derived from an EMBL/GenBank/DDBJ whole genome shotgun (WGS) entry which is preliminary data.</text>
</comment>
<dbReference type="Gene3D" id="3.40.50.300">
    <property type="entry name" value="P-loop containing nucleotide triphosphate hydrolases"/>
    <property type="match status" value="1"/>
</dbReference>
<evidence type="ECO:0000313" key="3">
    <source>
        <dbReference type="Proteomes" id="UP000620124"/>
    </source>
</evidence>
<name>A0A8H7CGY0_9AGAR</name>
<dbReference type="InterPro" id="IPR011990">
    <property type="entry name" value="TPR-like_helical_dom_sf"/>
</dbReference>
<dbReference type="Pfam" id="PF20703">
    <property type="entry name" value="nSTAND1"/>
    <property type="match status" value="1"/>
</dbReference>
<dbReference type="PANTHER" id="PTHR47691">
    <property type="entry name" value="REGULATOR-RELATED"/>
    <property type="match status" value="1"/>
</dbReference>
<dbReference type="InterPro" id="IPR027417">
    <property type="entry name" value="P-loop_NTPase"/>
</dbReference>
<dbReference type="InterPro" id="IPR049052">
    <property type="entry name" value="nSTAND1"/>
</dbReference>
<gene>
    <name evidence="2" type="ORF">MVEN_02135000</name>
</gene>
<reference evidence="2" key="1">
    <citation type="submission" date="2020-05" db="EMBL/GenBank/DDBJ databases">
        <title>Mycena genomes resolve the evolution of fungal bioluminescence.</title>
        <authorList>
            <person name="Tsai I.J."/>
        </authorList>
    </citation>
    <scope>NUCLEOTIDE SEQUENCE</scope>
    <source>
        <strain evidence="2">CCC161011</strain>
    </source>
</reference>
<dbReference type="AlphaFoldDB" id="A0A8H7CGY0"/>
<dbReference type="OrthoDB" id="3027658at2759"/>
<proteinExistence type="predicted"/>